<sequence length="202" mass="22094">MVKLEKHSGNVGGHSMSDVIYIGSNRTIGVFNFPFLPLCNTNPTTNPFLLCGRCGQPKKGHTSSTVTPADPSLTVVSVISTPTPLLVTRQAPSHLRRTLSFDDFDDHTGAMDVVTAEPDLLRNDRVDKDSFEEPSDPLDLDLDSCSLRAGLLLAAKVCKGWRDTARRLWRAAEELKLRVPASVHVGFVASLLQKCPGMLLRE</sequence>
<evidence type="ECO:0000313" key="1">
    <source>
        <dbReference type="EMBL" id="KAK7274337.1"/>
    </source>
</evidence>
<dbReference type="EMBL" id="JAYWIO010000003">
    <property type="protein sequence ID" value="KAK7274337.1"/>
    <property type="molecule type" value="Genomic_DNA"/>
</dbReference>
<comment type="caution">
    <text evidence="1">The sequence shown here is derived from an EMBL/GenBank/DDBJ whole genome shotgun (WGS) entry which is preliminary data.</text>
</comment>
<proteinExistence type="predicted"/>
<protein>
    <recommendedName>
        <fullName evidence="3">F-box domain-containing protein</fullName>
    </recommendedName>
</protein>
<dbReference type="AlphaFoldDB" id="A0AAN9FDH6"/>
<dbReference type="Proteomes" id="UP001372338">
    <property type="component" value="Unassembled WGS sequence"/>
</dbReference>
<reference evidence="1 2" key="1">
    <citation type="submission" date="2024-01" db="EMBL/GenBank/DDBJ databases">
        <title>The genomes of 5 underutilized Papilionoideae crops provide insights into root nodulation and disease resistanc.</title>
        <authorList>
            <person name="Yuan L."/>
        </authorList>
    </citation>
    <scope>NUCLEOTIDE SEQUENCE [LARGE SCALE GENOMIC DNA]</scope>
    <source>
        <strain evidence="1">ZHUSHIDOU_FW_LH</strain>
        <tissue evidence="1">Leaf</tissue>
    </source>
</reference>
<keyword evidence="2" id="KW-1185">Reference proteome</keyword>
<accession>A0AAN9FDH6</accession>
<evidence type="ECO:0008006" key="3">
    <source>
        <dbReference type="Google" id="ProtNLM"/>
    </source>
</evidence>
<evidence type="ECO:0000313" key="2">
    <source>
        <dbReference type="Proteomes" id="UP001372338"/>
    </source>
</evidence>
<organism evidence="1 2">
    <name type="scientific">Crotalaria pallida</name>
    <name type="common">Smooth rattlebox</name>
    <name type="synonym">Crotalaria striata</name>
    <dbReference type="NCBI Taxonomy" id="3830"/>
    <lineage>
        <taxon>Eukaryota</taxon>
        <taxon>Viridiplantae</taxon>
        <taxon>Streptophyta</taxon>
        <taxon>Embryophyta</taxon>
        <taxon>Tracheophyta</taxon>
        <taxon>Spermatophyta</taxon>
        <taxon>Magnoliopsida</taxon>
        <taxon>eudicotyledons</taxon>
        <taxon>Gunneridae</taxon>
        <taxon>Pentapetalae</taxon>
        <taxon>rosids</taxon>
        <taxon>fabids</taxon>
        <taxon>Fabales</taxon>
        <taxon>Fabaceae</taxon>
        <taxon>Papilionoideae</taxon>
        <taxon>50 kb inversion clade</taxon>
        <taxon>genistoids sensu lato</taxon>
        <taxon>core genistoids</taxon>
        <taxon>Crotalarieae</taxon>
        <taxon>Crotalaria</taxon>
    </lineage>
</organism>
<name>A0AAN9FDH6_CROPI</name>
<gene>
    <name evidence="1" type="ORF">RIF29_15422</name>
</gene>